<evidence type="ECO:0000313" key="2">
    <source>
        <dbReference type="Proteomes" id="UP000267164"/>
    </source>
</evidence>
<reference evidence="1 2" key="1">
    <citation type="submission" date="2018-09" db="EMBL/GenBank/DDBJ databases">
        <title>Nocardia yunnanensis sp. nov., an actinomycete isolated from a soil sample.</title>
        <authorList>
            <person name="Zhang J."/>
        </authorList>
    </citation>
    <scope>NUCLEOTIDE SEQUENCE [LARGE SCALE GENOMIC DNA]</scope>
    <source>
        <strain evidence="1 2">CFHS0054</strain>
    </source>
</reference>
<dbReference type="KEGG" id="nyu:D7D52_24885"/>
<dbReference type="AlphaFoldDB" id="A0A386ZNI7"/>
<dbReference type="Proteomes" id="UP000267164">
    <property type="component" value="Chromosome"/>
</dbReference>
<dbReference type="EMBL" id="CP032568">
    <property type="protein sequence ID" value="AYF79362.1"/>
    <property type="molecule type" value="Genomic_DNA"/>
</dbReference>
<organism evidence="1 2">
    <name type="scientific">Nocardia yunnanensis</name>
    <dbReference type="NCBI Taxonomy" id="2382165"/>
    <lineage>
        <taxon>Bacteria</taxon>
        <taxon>Bacillati</taxon>
        <taxon>Actinomycetota</taxon>
        <taxon>Actinomycetes</taxon>
        <taxon>Mycobacteriales</taxon>
        <taxon>Nocardiaceae</taxon>
        <taxon>Nocardia</taxon>
    </lineage>
</organism>
<evidence type="ECO:0000313" key="1">
    <source>
        <dbReference type="EMBL" id="AYF79362.1"/>
    </source>
</evidence>
<proteinExistence type="predicted"/>
<gene>
    <name evidence="1" type="ORF">D7D52_24885</name>
</gene>
<protein>
    <submittedName>
        <fullName evidence="1">Uncharacterized protein</fullName>
    </submittedName>
</protein>
<name>A0A386ZNI7_9NOCA</name>
<sequence>MGLLPSAVGFLRSDISGLNQPHDELQIRLAASRAGYDLRKTVAFSERTDDQIHRLRVVVDRLGVDAVIVPSAAHFNGHAIPAELLEVATVITVSPGSTTVRASLPS</sequence>
<accession>A0A386ZNI7</accession>
<keyword evidence="2" id="KW-1185">Reference proteome</keyword>